<evidence type="ECO:0000313" key="1">
    <source>
        <dbReference type="EMBL" id="TRX00781.1"/>
    </source>
</evidence>
<reference evidence="1 2" key="1">
    <citation type="journal article" date="2019" name="Antonie Van Leeuwenhoek">
        <title>Description of 'Ca. Methylobacter oryzae' KRF1, a novel species from the environmentally important Methylobacter clade 2.</title>
        <authorList>
            <person name="Khatri K."/>
            <person name="Mohite J.A."/>
            <person name="Pandit P.S."/>
            <person name="Bahulikar R."/>
            <person name="Rahalkar M.C."/>
        </authorList>
    </citation>
    <scope>NUCLEOTIDE SEQUENCE [LARGE SCALE GENOMIC DNA]</scope>
    <source>
        <strain evidence="1 2">KRF1</strain>
    </source>
</reference>
<gene>
    <name evidence="1" type="ORF">EKO24_005535</name>
</gene>
<name>A0ABY3CDQ3_9GAMM</name>
<dbReference type="Pfam" id="PF08780">
    <property type="entry name" value="NTase_sub_bind"/>
    <property type="match status" value="1"/>
</dbReference>
<dbReference type="InterPro" id="IPR010235">
    <property type="entry name" value="HepT"/>
</dbReference>
<evidence type="ECO:0008006" key="3">
    <source>
        <dbReference type="Google" id="ProtNLM"/>
    </source>
</evidence>
<dbReference type="EMBL" id="RYFG02000025">
    <property type="protein sequence ID" value="TRX00781.1"/>
    <property type="molecule type" value="Genomic_DNA"/>
</dbReference>
<comment type="caution">
    <text evidence="1">The sequence shown here is derived from an EMBL/GenBank/DDBJ whole genome shotgun (WGS) entry which is preliminary data.</text>
</comment>
<keyword evidence="2" id="KW-1185">Reference proteome</keyword>
<sequence>MSQVNAQQLLIAKEKFRKTYLLLKASVEKLQRFDPEKVYSADELEPYDALSDRFIRTVEVAIKYFRTYEYYLQAEQSQTLRDGLNRMEKLGLVTNIDIWLEMRDLRNRIVHDYVPEKMAEMYELICGDFYNELSQLDKKMKQLSFD</sequence>
<dbReference type="Gene3D" id="1.20.120.330">
    <property type="entry name" value="Nucleotidyltransferases domain 2"/>
    <property type="match status" value="1"/>
</dbReference>
<dbReference type="RefSeq" id="WP_127026875.1">
    <property type="nucleotide sequence ID" value="NZ_RYFG02000025.1"/>
</dbReference>
<dbReference type="SUPFAM" id="SSF81593">
    <property type="entry name" value="Nucleotidyltransferase substrate binding subunit/domain"/>
    <property type="match status" value="1"/>
</dbReference>
<evidence type="ECO:0000313" key="2">
    <source>
        <dbReference type="Proteomes" id="UP000733744"/>
    </source>
</evidence>
<organism evidence="1 2">
    <name type="scientific">Candidatus Methylobacter oryzae</name>
    <dbReference type="NCBI Taxonomy" id="2497749"/>
    <lineage>
        <taxon>Bacteria</taxon>
        <taxon>Pseudomonadati</taxon>
        <taxon>Pseudomonadota</taxon>
        <taxon>Gammaproteobacteria</taxon>
        <taxon>Methylococcales</taxon>
        <taxon>Methylococcaceae</taxon>
        <taxon>Methylobacter</taxon>
    </lineage>
</organism>
<accession>A0ABY3CDQ3</accession>
<dbReference type="Proteomes" id="UP000733744">
    <property type="component" value="Unassembled WGS sequence"/>
</dbReference>
<protein>
    <recommendedName>
        <fullName evidence="3">DUF86 domain-containing protein</fullName>
    </recommendedName>
</protein>
<proteinExistence type="predicted"/>